<dbReference type="InterPro" id="IPR053772">
    <property type="entry name" value="At1g61320/At1g61330-like"/>
</dbReference>
<dbReference type="PANTHER" id="PTHR34145:SF20">
    <property type="entry name" value="F-BOX DOMAIN-CONTAINING PROTEIN"/>
    <property type="match status" value="1"/>
</dbReference>
<dbReference type="PANTHER" id="PTHR34145">
    <property type="entry name" value="OS02G0105600 PROTEIN"/>
    <property type="match status" value="1"/>
</dbReference>
<dbReference type="Gramene" id="TraesCS5B03G0726400.1">
    <property type="protein sequence ID" value="TraesCS5B03G0726400.1.CDS"/>
    <property type="gene ID" value="TraesCS5B03G0726400"/>
</dbReference>
<dbReference type="InterPro" id="IPR001810">
    <property type="entry name" value="F-box_dom"/>
</dbReference>
<dbReference type="Pfam" id="PF00646">
    <property type="entry name" value="F-box"/>
    <property type="match status" value="1"/>
</dbReference>
<feature type="domain" description="F-box" evidence="2">
    <location>
        <begin position="49"/>
        <end position="77"/>
    </location>
</feature>
<dbReference type="SUPFAM" id="SSF81383">
    <property type="entry name" value="F-box domain"/>
    <property type="match status" value="1"/>
</dbReference>
<dbReference type="AlphaFoldDB" id="A0A3B6LPK3"/>
<reference evidence="4" key="2">
    <citation type="submission" date="2018-10" db="UniProtKB">
        <authorList>
            <consortium name="EnsemblPlants"/>
        </authorList>
    </citation>
    <scope>IDENTIFICATION</scope>
</reference>
<accession>A0A3B6LPK3</accession>
<dbReference type="OrthoDB" id="673865at2759"/>
<dbReference type="Pfam" id="PF23622">
    <property type="entry name" value="LRR_At1g61320_AtMIF1"/>
    <property type="match status" value="1"/>
</dbReference>
<feature type="domain" description="At1g61320/AtMIF1 LRR" evidence="3">
    <location>
        <begin position="107"/>
        <end position="444"/>
    </location>
</feature>
<protein>
    <submittedName>
        <fullName evidence="4">Uncharacterized protein</fullName>
    </submittedName>
</protein>
<evidence type="ECO:0000256" key="1">
    <source>
        <dbReference type="SAM" id="MobiDB-lite"/>
    </source>
</evidence>
<dbReference type="SUPFAM" id="SSF52047">
    <property type="entry name" value="RNI-like"/>
    <property type="match status" value="1"/>
</dbReference>
<feature type="region of interest" description="Disordered" evidence="1">
    <location>
        <begin position="1"/>
        <end position="33"/>
    </location>
</feature>
<dbReference type="STRING" id="4565.A0A3B6LPK3"/>
<reference evidence="4" key="1">
    <citation type="submission" date="2018-08" db="EMBL/GenBank/DDBJ databases">
        <authorList>
            <person name="Rossello M."/>
        </authorList>
    </citation>
    <scope>NUCLEOTIDE SEQUENCE [LARGE SCALE GENOMIC DNA]</scope>
    <source>
        <strain evidence="4">cv. Chinese Spring</strain>
    </source>
</reference>
<dbReference type="Gramene" id="TraesCS5B02G280600.1">
    <property type="protein sequence ID" value="TraesCS5B02G280600.1"/>
    <property type="gene ID" value="TraesCS5B02G280600"/>
</dbReference>
<evidence type="ECO:0000313" key="4">
    <source>
        <dbReference type="EnsemblPlants" id="TraesCS5B02G280600.1"/>
    </source>
</evidence>
<sequence>MQMQDPPPLTGETPDRGSIAPICNPKGSPWQQDDDFQSDCVEAIRSLGDLPEDICRRIHARMPLRDAARLACVSHKFWRSWRCYPKLDLRQETLGLNGDLISKVDSILKNHSGVGLKELNIELSSCDKVDSCYISSWLRIAVTAGIEELSLFLPHIPEEEENYFPCSPLLNGSENSIRYLDIGICAFRPTAGLGHWSSLTRLYLSNVRVADDELEGLLYSSDALEHLGVLNCPEIVCLKIPCLLQRLRLLTVSLCRNLQVIDCNAPNISIFHFSGSLVSIFFESALQVKNVEMDCLESGQSNIVLHARTKLLSYAPNVETLAISSPNEMISTPMLPSKFLCLKYLHISLIGDEAISPAYDYLSLASFLEASPCLETFILEVRQPYMKHDSVVEDSSHLRWLPQQRHNSLKSVTIVGFCSAKSLVELTCHIVENAASLERLTLDQYFK</sequence>
<dbReference type="InterPro" id="IPR055357">
    <property type="entry name" value="LRR_At1g61320_AtMIF1"/>
</dbReference>
<organism evidence="4">
    <name type="scientific">Triticum aestivum</name>
    <name type="common">Wheat</name>
    <dbReference type="NCBI Taxonomy" id="4565"/>
    <lineage>
        <taxon>Eukaryota</taxon>
        <taxon>Viridiplantae</taxon>
        <taxon>Streptophyta</taxon>
        <taxon>Embryophyta</taxon>
        <taxon>Tracheophyta</taxon>
        <taxon>Spermatophyta</taxon>
        <taxon>Magnoliopsida</taxon>
        <taxon>Liliopsida</taxon>
        <taxon>Poales</taxon>
        <taxon>Poaceae</taxon>
        <taxon>BOP clade</taxon>
        <taxon>Pooideae</taxon>
        <taxon>Triticodae</taxon>
        <taxon>Triticeae</taxon>
        <taxon>Triticinae</taxon>
        <taxon>Triticum</taxon>
    </lineage>
</organism>
<name>A0A3B6LPK3_WHEAT</name>
<dbReference type="Proteomes" id="UP000019116">
    <property type="component" value="Chromosome 5B"/>
</dbReference>
<evidence type="ECO:0000313" key="5">
    <source>
        <dbReference type="Proteomes" id="UP000019116"/>
    </source>
</evidence>
<dbReference type="OMA" id="CYPKLDL"/>
<evidence type="ECO:0000259" key="3">
    <source>
        <dbReference type="Pfam" id="PF23622"/>
    </source>
</evidence>
<dbReference type="Gramene" id="TraesRN5B0100735700.1">
    <property type="protein sequence ID" value="TraesRN5B0100735700.1"/>
    <property type="gene ID" value="TraesRN5B0100735700"/>
</dbReference>
<evidence type="ECO:0000259" key="2">
    <source>
        <dbReference type="Pfam" id="PF00646"/>
    </source>
</evidence>
<keyword evidence="5" id="KW-1185">Reference proteome</keyword>
<proteinExistence type="predicted"/>
<dbReference type="EnsemblPlants" id="TraesCS5B02G280600.1">
    <property type="protein sequence ID" value="TraesCS5B02G280600.1"/>
    <property type="gene ID" value="TraesCS5B02G280600"/>
</dbReference>
<dbReference type="InterPro" id="IPR036047">
    <property type="entry name" value="F-box-like_dom_sf"/>
</dbReference>